<feature type="domain" description="HD" evidence="3">
    <location>
        <begin position="165"/>
        <end position="285"/>
    </location>
</feature>
<evidence type="ECO:0000259" key="3">
    <source>
        <dbReference type="Pfam" id="PF01966"/>
    </source>
</evidence>
<dbReference type="Gene3D" id="2.40.50.140">
    <property type="entry name" value="Nucleic acid-binding proteins"/>
    <property type="match status" value="1"/>
</dbReference>
<dbReference type="InterPro" id="IPR004365">
    <property type="entry name" value="NA-bd_OB_tRNA"/>
</dbReference>
<dbReference type="GO" id="GO:0016787">
    <property type="term" value="F:hydrolase activity"/>
    <property type="evidence" value="ECO:0007669"/>
    <property type="project" value="UniProtKB-KW"/>
</dbReference>
<dbReference type="Pfam" id="PF01336">
    <property type="entry name" value="tRNA_anti-codon"/>
    <property type="match status" value="1"/>
</dbReference>
<dbReference type="Gene3D" id="1.10.3210.10">
    <property type="entry name" value="Hypothetical protein af1432"/>
    <property type="match status" value="1"/>
</dbReference>
<accession>A0A1M4W285</accession>
<protein>
    <submittedName>
        <fullName evidence="4">3'-5' exoribonuclease</fullName>
    </submittedName>
</protein>
<dbReference type="InterPro" id="IPR006674">
    <property type="entry name" value="HD_domain"/>
</dbReference>
<dbReference type="AlphaFoldDB" id="A0A1M4W285"/>
<evidence type="ECO:0000256" key="1">
    <source>
        <dbReference type="ARBA" id="ARBA00022801"/>
    </source>
</evidence>
<evidence type="ECO:0000259" key="2">
    <source>
        <dbReference type="Pfam" id="PF01336"/>
    </source>
</evidence>
<dbReference type="Proteomes" id="UP000184035">
    <property type="component" value="Unassembled WGS sequence"/>
</dbReference>
<dbReference type="SUPFAM" id="SSF50249">
    <property type="entry name" value="Nucleic acid-binding proteins"/>
    <property type="match status" value="1"/>
</dbReference>
<dbReference type="InterPro" id="IPR012340">
    <property type="entry name" value="NA-bd_OB-fold"/>
</dbReference>
<dbReference type="PANTHER" id="PTHR37294:SF1">
    <property type="entry name" value="3'-5' EXORIBONUCLEASE YHAM"/>
    <property type="match status" value="1"/>
</dbReference>
<dbReference type="EMBL" id="FQVM01000010">
    <property type="protein sequence ID" value="SHE75326.1"/>
    <property type="molecule type" value="Genomic_DNA"/>
</dbReference>
<dbReference type="PANTHER" id="PTHR37294">
    <property type="entry name" value="3'-5' EXORIBONUCLEASE YHAM"/>
    <property type="match status" value="1"/>
</dbReference>
<keyword evidence="5" id="KW-1185">Reference proteome</keyword>
<dbReference type="Pfam" id="PF01966">
    <property type="entry name" value="HD"/>
    <property type="match status" value="1"/>
</dbReference>
<dbReference type="GO" id="GO:0031125">
    <property type="term" value="P:rRNA 3'-end processing"/>
    <property type="evidence" value="ECO:0007669"/>
    <property type="project" value="TreeGrafter"/>
</dbReference>
<dbReference type="CDD" id="cd04492">
    <property type="entry name" value="YhaM_OBF_like"/>
    <property type="match status" value="1"/>
</dbReference>
<evidence type="ECO:0000313" key="4">
    <source>
        <dbReference type="EMBL" id="SHE75326.1"/>
    </source>
</evidence>
<sequence length="321" mass="36896">MSIPEKAINEFIQGERIEGFFLIKSVNCKTANANGKKYLDFVIGDNTGEIAAKLWEVNNENENAFKENTLVKIRGIVVAWQSSLQLKIELIRNLNDDDHVNIENYIQTAPYSSKDMFNEINGIIGRMSNDDIKKIVREMFLNNEDKLMYYPAAKKNHHSIRGGLLYHILTMLKVAKQLTLIYDFLNEDLLYAGVILHDLAKIKEMDASNLGIVSEYTLEGTLLGHITEGIKDIEVTGIKLGVDKEIIILLQHMVLSHHYEPEYGSPIKPMIPEAEVLHYLDVLDARMYDMRKAIRETKVGDFSERIWSLENRRIYNHKLTK</sequence>
<name>A0A1M4W285_9CLOT</name>
<organism evidence="4 5">
    <name type="scientific">Clostridium fallax</name>
    <dbReference type="NCBI Taxonomy" id="1533"/>
    <lineage>
        <taxon>Bacteria</taxon>
        <taxon>Bacillati</taxon>
        <taxon>Bacillota</taxon>
        <taxon>Clostridia</taxon>
        <taxon>Eubacteriales</taxon>
        <taxon>Clostridiaceae</taxon>
        <taxon>Clostridium</taxon>
    </lineage>
</organism>
<proteinExistence type="predicted"/>
<dbReference type="STRING" id="1533.SAMN05443638_11020"/>
<feature type="domain" description="OB" evidence="2">
    <location>
        <begin position="33"/>
        <end position="92"/>
    </location>
</feature>
<keyword evidence="1" id="KW-0378">Hydrolase</keyword>
<reference evidence="4 5" key="1">
    <citation type="submission" date="2016-11" db="EMBL/GenBank/DDBJ databases">
        <authorList>
            <person name="Jaros S."/>
            <person name="Januszkiewicz K."/>
            <person name="Wedrychowicz H."/>
        </authorList>
    </citation>
    <scope>NUCLEOTIDE SEQUENCE [LARGE SCALE GENOMIC DNA]</scope>
    <source>
        <strain evidence="4 5">DSM 2631</strain>
    </source>
</reference>
<gene>
    <name evidence="4" type="ORF">SAMN05443638_11020</name>
</gene>
<dbReference type="GO" id="GO:0003676">
    <property type="term" value="F:nucleic acid binding"/>
    <property type="evidence" value="ECO:0007669"/>
    <property type="project" value="InterPro"/>
</dbReference>
<dbReference type="SUPFAM" id="SSF109604">
    <property type="entry name" value="HD-domain/PDEase-like"/>
    <property type="match status" value="1"/>
</dbReference>
<dbReference type="InterPro" id="IPR050798">
    <property type="entry name" value="YhaM_exoribonuc/phosphodiest"/>
</dbReference>
<evidence type="ECO:0000313" key="5">
    <source>
        <dbReference type="Proteomes" id="UP000184035"/>
    </source>
</evidence>